<dbReference type="Gene3D" id="3.40.50.300">
    <property type="entry name" value="P-loop containing nucleotide triphosphate hydrolases"/>
    <property type="match status" value="1"/>
</dbReference>
<reference evidence="3 4" key="1">
    <citation type="submission" date="2019-05" db="EMBL/GenBank/DDBJ databases">
        <title>Nakamurella sp. N5BH11, whole genome shotgun sequence.</title>
        <authorList>
            <person name="Tuo L."/>
        </authorList>
    </citation>
    <scope>NUCLEOTIDE SEQUENCE [LARGE SCALE GENOMIC DNA]</scope>
    <source>
        <strain evidence="3 4">N5BH11</strain>
    </source>
</reference>
<dbReference type="EMBL" id="SZZH01000004">
    <property type="protein sequence ID" value="TKV57743.1"/>
    <property type="molecule type" value="Genomic_DNA"/>
</dbReference>
<evidence type="ECO:0000256" key="1">
    <source>
        <dbReference type="SAM" id="MobiDB-lite"/>
    </source>
</evidence>
<dbReference type="InterPro" id="IPR027417">
    <property type="entry name" value="P-loop_NTPase"/>
</dbReference>
<keyword evidence="3" id="KW-0067">ATP-binding</keyword>
<evidence type="ECO:0000313" key="4">
    <source>
        <dbReference type="Proteomes" id="UP000306985"/>
    </source>
</evidence>
<keyword evidence="4" id="KW-1185">Reference proteome</keyword>
<sequence length="396" mass="42634">MENPFRPSFGVNPPLLVGRDAELLDFVDALESGPGAPGRATLYTGLRGVGKTVMLNEAESLARERGWVVVSETGVPGIVDRLVQSRLPEVAAQLEVAVGGAETRRRLTSVSLPFHLGGVTWQPPAAAQQLDLRAQINALTDHLADHSTGLLITVDELHRADRAGMRELVATLQHCFREQRPIAFAGAGLPAAITDLLNDDVLTFLRRADRHHLGAVDPADVSDALRTPLHAAGYEITDAALDMATRGTGGYPFLIQLVGYWTCRTLTNGQPTTLIDTTAAAAGVQAARRRLGSLVHEPALQDLSDVDRTFLTAMALDQGPSRTATIADRMGVDTNYAAQYRRRLIAADLITPAGHGRIDYTLPQLREYLREHAASSVDHEDLQPAAPEHPSPSTGM</sequence>
<keyword evidence="3" id="KW-0547">Nucleotide-binding</keyword>
<accession>A0A4U6QCG7</accession>
<dbReference type="AlphaFoldDB" id="A0A4U6QCG7"/>
<evidence type="ECO:0000259" key="2">
    <source>
        <dbReference type="Pfam" id="PF13191"/>
    </source>
</evidence>
<proteinExistence type="predicted"/>
<dbReference type="SUPFAM" id="SSF52540">
    <property type="entry name" value="P-loop containing nucleoside triphosphate hydrolases"/>
    <property type="match status" value="1"/>
</dbReference>
<name>A0A4U6QCG7_9ACTN</name>
<feature type="domain" description="Orc1-like AAA ATPase" evidence="2">
    <location>
        <begin position="16"/>
        <end position="174"/>
    </location>
</feature>
<dbReference type="Proteomes" id="UP000306985">
    <property type="component" value="Unassembled WGS sequence"/>
</dbReference>
<dbReference type="Pfam" id="PF13191">
    <property type="entry name" value="AAA_16"/>
    <property type="match status" value="1"/>
</dbReference>
<gene>
    <name evidence="3" type="ORF">FDO65_16505</name>
</gene>
<dbReference type="GO" id="GO:0005524">
    <property type="term" value="F:ATP binding"/>
    <property type="evidence" value="ECO:0007669"/>
    <property type="project" value="UniProtKB-KW"/>
</dbReference>
<dbReference type="InterPro" id="IPR041664">
    <property type="entry name" value="AAA_16"/>
</dbReference>
<evidence type="ECO:0000313" key="3">
    <source>
        <dbReference type="EMBL" id="TKV57743.1"/>
    </source>
</evidence>
<dbReference type="RefSeq" id="WP_137450827.1">
    <property type="nucleotide sequence ID" value="NZ_SZZH01000004.1"/>
</dbReference>
<organism evidence="3 4">
    <name type="scientific">Nakamurella flava</name>
    <dbReference type="NCBI Taxonomy" id="2576308"/>
    <lineage>
        <taxon>Bacteria</taxon>
        <taxon>Bacillati</taxon>
        <taxon>Actinomycetota</taxon>
        <taxon>Actinomycetes</taxon>
        <taxon>Nakamurellales</taxon>
        <taxon>Nakamurellaceae</taxon>
        <taxon>Nakamurella</taxon>
    </lineage>
</organism>
<dbReference type="OrthoDB" id="2020141at2"/>
<feature type="region of interest" description="Disordered" evidence="1">
    <location>
        <begin position="374"/>
        <end position="396"/>
    </location>
</feature>
<comment type="caution">
    <text evidence="3">The sequence shown here is derived from an EMBL/GenBank/DDBJ whole genome shotgun (WGS) entry which is preliminary data.</text>
</comment>
<protein>
    <submittedName>
        <fullName evidence="3">ATP-binding protein</fullName>
    </submittedName>
</protein>